<dbReference type="RefSeq" id="WP_238228831.1">
    <property type="nucleotide sequence ID" value="NZ_BAAADH010000054.1"/>
</dbReference>
<dbReference type="InterPro" id="IPR008767">
    <property type="entry name" value="Phage_SPP1_head-tail_adaptor"/>
</dbReference>
<evidence type="ECO:0008006" key="3">
    <source>
        <dbReference type="Google" id="ProtNLM"/>
    </source>
</evidence>
<proteinExistence type="predicted"/>
<reference evidence="1" key="2">
    <citation type="submission" date="2021-08" db="EMBL/GenBank/DDBJ databases">
        <authorList>
            <person name="Tani A."/>
            <person name="Ola A."/>
            <person name="Ogura Y."/>
            <person name="Katsura K."/>
            <person name="Hayashi T."/>
        </authorList>
    </citation>
    <scope>NUCLEOTIDE SEQUENCE</scope>
    <source>
        <strain evidence="1">NBRC 15686</strain>
    </source>
</reference>
<sequence length="114" mass="12854">MAWTGSLRERVRFEARGGTDDGYGNTVPGEFEAQFSRAAAYLMKPGSEAMQAARLQSQQPVNMIVRFDPQTRTITPEWRAVDERTGVVYAIRAVEDMDRRRQWLTLVCVAGEVA</sequence>
<keyword evidence="2" id="KW-1185">Reference proteome</keyword>
<comment type="caution">
    <text evidence="1">The sequence shown here is derived from an EMBL/GenBank/DDBJ whole genome shotgun (WGS) entry which is preliminary data.</text>
</comment>
<dbReference type="NCBIfam" id="TIGR01563">
    <property type="entry name" value="gp16_SPP1"/>
    <property type="match status" value="1"/>
</dbReference>
<dbReference type="Gene3D" id="2.40.10.270">
    <property type="entry name" value="Bacteriophage SPP1 head-tail adaptor protein"/>
    <property type="match status" value="1"/>
</dbReference>
<evidence type="ECO:0000313" key="1">
    <source>
        <dbReference type="EMBL" id="GJE67949.1"/>
    </source>
</evidence>
<gene>
    <name evidence="1" type="ORF">LNAOJCKE_5184</name>
</gene>
<evidence type="ECO:0000313" key="2">
    <source>
        <dbReference type="Proteomes" id="UP001055039"/>
    </source>
</evidence>
<dbReference type="Proteomes" id="UP001055039">
    <property type="component" value="Unassembled WGS sequence"/>
</dbReference>
<accession>A0ABQ4UKV3</accession>
<name>A0ABQ4UKV3_9HYPH</name>
<dbReference type="InterPro" id="IPR038666">
    <property type="entry name" value="SSP1_head-tail_sf"/>
</dbReference>
<reference evidence="1" key="1">
    <citation type="journal article" date="2021" name="Front. Microbiol.">
        <title>Comprehensive Comparative Genomics and Phenotyping of Methylobacterium Species.</title>
        <authorList>
            <person name="Alessa O."/>
            <person name="Ogura Y."/>
            <person name="Fujitani Y."/>
            <person name="Takami H."/>
            <person name="Hayashi T."/>
            <person name="Sahin N."/>
            <person name="Tani A."/>
        </authorList>
    </citation>
    <scope>NUCLEOTIDE SEQUENCE</scope>
    <source>
        <strain evidence="1">NBRC 15686</strain>
    </source>
</reference>
<organism evidence="1 2">
    <name type="scientific">Methylorubrum aminovorans</name>
    <dbReference type="NCBI Taxonomy" id="269069"/>
    <lineage>
        <taxon>Bacteria</taxon>
        <taxon>Pseudomonadati</taxon>
        <taxon>Pseudomonadota</taxon>
        <taxon>Alphaproteobacteria</taxon>
        <taxon>Hyphomicrobiales</taxon>
        <taxon>Methylobacteriaceae</taxon>
        <taxon>Methylorubrum</taxon>
    </lineage>
</organism>
<protein>
    <recommendedName>
        <fullName evidence="3">Head-tail adaptor protein</fullName>
    </recommendedName>
</protein>
<dbReference type="EMBL" id="BPRC01000038">
    <property type="protein sequence ID" value="GJE67949.1"/>
    <property type="molecule type" value="Genomic_DNA"/>
</dbReference>
<dbReference type="Pfam" id="PF05521">
    <property type="entry name" value="Phage_HCP"/>
    <property type="match status" value="1"/>
</dbReference>